<reference evidence="1 2" key="1">
    <citation type="journal article" date="2022" name="bioRxiv">
        <title>The genome of the oomycete Peronosclerospora sorghi, a cosmopolitan pathogen of maize and sorghum, is inflated with dispersed pseudogenes.</title>
        <authorList>
            <person name="Fletcher K."/>
            <person name="Martin F."/>
            <person name="Isakeit T."/>
            <person name="Cavanaugh K."/>
            <person name="Magill C."/>
            <person name="Michelmore R."/>
        </authorList>
    </citation>
    <scope>NUCLEOTIDE SEQUENCE [LARGE SCALE GENOMIC DNA]</scope>
    <source>
        <strain evidence="1">P6</strain>
    </source>
</reference>
<protein>
    <submittedName>
        <fullName evidence="1">Uncharacterized protein</fullName>
    </submittedName>
</protein>
<proteinExistence type="predicted"/>
<organism evidence="1 2">
    <name type="scientific">Peronosclerospora sorghi</name>
    <dbReference type="NCBI Taxonomy" id="230839"/>
    <lineage>
        <taxon>Eukaryota</taxon>
        <taxon>Sar</taxon>
        <taxon>Stramenopiles</taxon>
        <taxon>Oomycota</taxon>
        <taxon>Peronosporomycetes</taxon>
        <taxon>Peronosporales</taxon>
        <taxon>Peronosporaceae</taxon>
        <taxon>Peronosclerospora</taxon>
    </lineage>
</organism>
<name>A0ACC0WCA0_9STRA</name>
<sequence>MKPRPKITRESFQGTGRSRQVQDAGIRPRRYGWIVWRRAHRISPKGFPDVKAKNADLEHDFSTLQHERLGMSDRFAHFERVKAQAKQRELEIVTKMQGKFMVIGEADLARDKAVLLEQQTRKEVEKLNERIVLAFERYKEIIMAETER</sequence>
<gene>
    <name evidence="1" type="ORF">PsorP6_007617</name>
</gene>
<dbReference type="Proteomes" id="UP001163321">
    <property type="component" value="Chromosome 3"/>
</dbReference>
<accession>A0ACC0WCA0</accession>
<keyword evidence="2" id="KW-1185">Reference proteome</keyword>
<dbReference type="EMBL" id="CM047582">
    <property type="protein sequence ID" value="KAI9915558.1"/>
    <property type="molecule type" value="Genomic_DNA"/>
</dbReference>
<comment type="caution">
    <text evidence="1">The sequence shown here is derived from an EMBL/GenBank/DDBJ whole genome shotgun (WGS) entry which is preliminary data.</text>
</comment>
<evidence type="ECO:0000313" key="1">
    <source>
        <dbReference type="EMBL" id="KAI9915558.1"/>
    </source>
</evidence>
<evidence type="ECO:0000313" key="2">
    <source>
        <dbReference type="Proteomes" id="UP001163321"/>
    </source>
</evidence>